<dbReference type="Proteomes" id="UP000695023">
    <property type="component" value="Unplaced"/>
</dbReference>
<protein>
    <submittedName>
        <fullName evidence="5">Uncharacterized protein LOC102192015</fullName>
    </submittedName>
</protein>
<dbReference type="SUPFAM" id="SSF48726">
    <property type="entry name" value="Immunoglobulin"/>
    <property type="match status" value="1"/>
</dbReference>
<keyword evidence="2" id="KW-0732">Signal</keyword>
<dbReference type="GeneID" id="102192015"/>
<dbReference type="GO" id="GO:0035723">
    <property type="term" value="P:interleukin-15-mediated signaling pathway"/>
    <property type="evidence" value="ECO:0007669"/>
    <property type="project" value="TreeGrafter"/>
</dbReference>
<evidence type="ECO:0000313" key="4">
    <source>
        <dbReference type="Proteomes" id="UP000695023"/>
    </source>
</evidence>
<dbReference type="Pfam" id="PF07686">
    <property type="entry name" value="V-set"/>
    <property type="match status" value="1"/>
</dbReference>
<evidence type="ECO:0000256" key="1">
    <source>
        <dbReference type="SAM" id="Phobius"/>
    </source>
</evidence>
<dbReference type="PANTHER" id="PTHR11422:SF5">
    <property type="entry name" value="DIVERSE IMMUNOGLOBULIN DOMAIN-CONTAINING PROTEIN 1.1 ISOFORM X1-RELATED"/>
    <property type="match status" value="1"/>
</dbReference>
<proteinExistence type="predicted"/>
<keyword evidence="4" id="KW-1185">Reference proteome</keyword>
<name>A0A9Y3SAB3_9CICH</name>
<evidence type="ECO:0000256" key="2">
    <source>
        <dbReference type="SAM" id="SignalP"/>
    </source>
</evidence>
<sequence>MDELRWSKMFLCLISIIQIAEFSTVSANETTIFMKVGDDVTLPCINVIDEQNNCDGTTWTFASRNRTPIEVISFGQLGEKAKNASDRLSVTANCSLLIKTLTVDDVGFYYCKQYRYLQKHRHKRLVSESLVDLSVLTLTEHEDNDKVTINCSVVTYEKCHHTVRCLFKGRAVDRDNNQIVTLQTGCSTTVSLLKSHHVYSSRDYLLDCEVNDAHTEGKLFTFSPQLSGDRQRTNNPTRKNAAGYSQSNTQAIHWYVVAAVGFVLLLITAASVIRWRKTKANKTQTDEDTVDHEVSYATVSYRKKAKNKAQVQGDDEGDAVIYSVLMVSSSPAATVNPSNPQ</sequence>
<dbReference type="GO" id="GO:0042289">
    <property type="term" value="F:MHC class II protein binding"/>
    <property type="evidence" value="ECO:0007669"/>
    <property type="project" value="TreeGrafter"/>
</dbReference>
<keyword evidence="1" id="KW-0472">Membrane</keyword>
<reference evidence="5" key="1">
    <citation type="submission" date="2025-08" db="UniProtKB">
        <authorList>
            <consortium name="RefSeq"/>
        </authorList>
    </citation>
    <scope>IDENTIFICATION</scope>
</reference>
<dbReference type="PANTHER" id="PTHR11422">
    <property type="entry name" value="T-CELL SURFACE GLYCOPROTEIN CD4"/>
    <property type="match status" value="1"/>
</dbReference>
<accession>A0A9Y3SAB3</accession>
<evidence type="ECO:0000313" key="5">
    <source>
        <dbReference type="RefSeq" id="XP_005753939.1"/>
    </source>
</evidence>
<feature type="domain" description="Immunoglobulin V-set" evidence="3">
    <location>
        <begin position="29"/>
        <end position="113"/>
    </location>
</feature>
<dbReference type="InterPro" id="IPR036179">
    <property type="entry name" value="Ig-like_dom_sf"/>
</dbReference>
<dbReference type="GO" id="GO:0045121">
    <property type="term" value="C:membrane raft"/>
    <property type="evidence" value="ECO:0007669"/>
    <property type="project" value="TreeGrafter"/>
</dbReference>
<dbReference type="Gene3D" id="2.60.40.10">
    <property type="entry name" value="Immunoglobulins"/>
    <property type="match status" value="1"/>
</dbReference>
<keyword evidence="1" id="KW-0812">Transmembrane</keyword>
<dbReference type="GO" id="GO:0009897">
    <property type="term" value="C:external side of plasma membrane"/>
    <property type="evidence" value="ECO:0007669"/>
    <property type="project" value="TreeGrafter"/>
</dbReference>
<dbReference type="GO" id="GO:0070374">
    <property type="term" value="P:positive regulation of ERK1 and ERK2 cascade"/>
    <property type="evidence" value="ECO:0007669"/>
    <property type="project" value="TreeGrafter"/>
</dbReference>
<evidence type="ECO:0000259" key="3">
    <source>
        <dbReference type="Pfam" id="PF07686"/>
    </source>
</evidence>
<dbReference type="InterPro" id="IPR013783">
    <property type="entry name" value="Ig-like_fold"/>
</dbReference>
<dbReference type="AlphaFoldDB" id="A0A9Y3SAB3"/>
<dbReference type="RefSeq" id="XP_005753939.1">
    <property type="nucleotide sequence ID" value="XM_005753882.1"/>
</dbReference>
<dbReference type="InterPro" id="IPR013106">
    <property type="entry name" value="Ig_V-set"/>
</dbReference>
<keyword evidence="1" id="KW-1133">Transmembrane helix</keyword>
<gene>
    <name evidence="5" type="primary">LOC102192015</name>
</gene>
<dbReference type="GO" id="GO:1990782">
    <property type="term" value="F:protein tyrosine kinase binding"/>
    <property type="evidence" value="ECO:0007669"/>
    <property type="project" value="TreeGrafter"/>
</dbReference>
<feature type="transmembrane region" description="Helical" evidence="1">
    <location>
        <begin position="252"/>
        <end position="273"/>
    </location>
</feature>
<feature type="chain" id="PRO_5041206316" evidence="2">
    <location>
        <begin position="28"/>
        <end position="341"/>
    </location>
</feature>
<organism evidence="4 5">
    <name type="scientific">Pundamilia nyererei</name>
    <dbReference type="NCBI Taxonomy" id="303518"/>
    <lineage>
        <taxon>Eukaryota</taxon>
        <taxon>Metazoa</taxon>
        <taxon>Chordata</taxon>
        <taxon>Craniata</taxon>
        <taxon>Vertebrata</taxon>
        <taxon>Euteleostomi</taxon>
        <taxon>Actinopterygii</taxon>
        <taxon>Neopterygii</taxon>
        <taxon>Teleostei</taxon>
        <taxon>Neoteleostei</taxon>
        <taxon>Acanthomorphata</taxon>
        <taxon>Ovalentaria</taxon>
        <taxon>Cichlomorphae</taxon>
        <taxon>Cichliformes</taxon>
        <taxon>Cichlidae</taxon>
        <taxon>African cichlids</taxon>
        <taxon>Pseudocrenilabrinae</taxon>
        <taxon>Haplochromini</taxon>
        <taxon>Pundamilia</taxon>
    </lineage>
</organism>
<dbReference type="GO" id="GO:0042110">
    <property type="term" value="P:T cell activation"/>
    <property type="evidence" value="ECO:0007669"/>
    <property type="project" value="TreeGrafter"/>
</dbReference>
<feature type="signal peptide" evidence="2">
    <location>
        <begin position="1"/>
        <end position="27"/>
    </location>
</feature>